<reference evidence="1" key="1">
    <citation type="submission" date="2020-10" db="EMBL/GenBank/DDBJ databases">
        <authorList>
            <person name="Kikuchi T."/>
        </authorList>
    </citation>
    <scope>NUCLEOTIDE SEQUENCE</scope>
    <source>
        <strain evidence="1">NKZ352</strain>
    </source>
</reference>
<keyword evidence="2" id="KW-1185">Reference proteome</keyword>
<dbReference type="Proteomes" id="UP000835052">
    <property type="component" value="Unassembled WGS sequence"/>
</dbReference>
<dbReference type="AlphaFoldDB" id="A0A8S1HU96"/>
<sequence>MDDSGPNEELEQVVQAVIANDLQVTPQICEVLKKNKGEGLKKLVAKEIAQCFSLRTRAVLTMLWCALEAPNVINFRSMKMEPKEQEKSDDEIEVIYFRSMKMEPMEQEKRNDEIKVRYQLPVDENGAQRAGKKRDYEVNEEFLKNLMPYDEELQEKIKKDKEYDYRRASLTLAFYDTRDASRDGTFQEQIELILVNFYDQLIRGNQKIPAFVHISENVKEYLRETLPLMTIRVNNGKRRRTAGPFPRSRTEAVIRHPM</sequence>
<protein>
    <submittedName>
        <fullName evidence="1">Uncharacterized protein</fullName>
    </submittedName>
</protein>
<dbReference type="EMBL" id="CAJGYM010000238">
    <property type="protein sequence ID" value="CAD6200106.1"/>
    <property type="molecule type" value="Genomic_DNA"/>
</dbReference>
<proteinExistence type="predicted"/>
<comment type="caution">
    <text evidence="1">The sequence shown here is derived from an EMBL/GenBank/DDBJ whole genome shotgun (WGS) entry which is preliminary data.</text>
</comment>
<organism evidence="1 2">
    <name type="scientific">Caenorhabditis auriculariae</name>
    <dbReference type="NCBI Taxonomy" id="2777116"/>
    <lineage>
        <taxon>Eukaryota</taxon>
        <taxon>Metazoa</taxon>
        <taxon>Ecdysozoa</taxon>
        <taxon>Nematoda</taxon>
        <taxon>Chromadorea</taxon>
        <taxon>Rhabditida</taxon>
        <taxon>Rhabditina</taxon>
        <taxon>Rhabditomorpha</taxon>
        <taxon>Rhabditoidea</taxon>
        <taxon>Rhabditidae</taxon>
        <taxon>Peloderinae</taxon>
        <taxon>Caenorhabditis</taxon>
    </lineage>
</organism>
<evidence type="ECO:0000313" key="1">
    <source>
        <dbReference type="EMBL" id="CAD6200106.1"/>
    </source>
</evidence>
<name>A0A8S1HU96_9PELO</name>
<evidence type="ECO:0000313" key="2">
    <source>
        <dbReference type="Proteomes" id="UP000835052"/>
    </source>
</evidence>
<accession>A0A8S1HU96</accession>
<gene>
    <name evidence="1" type="ORF">CAUJ_LOCUS16005</name>
</gene>